<feature type="domain" description="Anti-sigma K factor RskA C-terminal" evidence="12">
    <location>
        <begin position="120"/>
        <end position="261"/>
    </location>
</feature>
<evidence type="ECO:0000256" key="8">
    <source>
        <dbReference type="ARBA" id="ARBA00023163"/>
    </source>
</evidence>
<keyword evidence="5 11" id="KW-1133">Transmembrane helix</keyword>
<name>A0A9X2VWA8_9PSEU</name>
<evidence type="ECO:0000313" key="14">
    <source>
        <dbReference type="Proteomes" id="UP001141259"/>
    </source>
</evidence>
<evidence type="ECO:0000256" key="6">
    <source>
        <dbReference type="ARBA" id="ARBA00023015"/>
    </source>
</evidence>
<comment type="subcellular location">
    <subcellularLocation>
        <location evidence="2">Cell membrane</location>
    </subcellularLocation>
    <subcellularLocation>
        <location evidence="1">Membrane</location>
        <topology evidence="1">Single-pass membrane protein</topology>
    </subcellularLocation>
</comment>
<accession>A0A9X2VWA8</accession>
<dbReference type="Pfam" id="PF10099">
    <property type="entry name" value="RskA_C"/>
    <property type="match status" value="1"/>
</dbReference>
<evidence type="ECO:0000256" key="2">
    <source>
        <dbReference type="ARBA" id="ARBA00004236"/>
    </source>
</evidence>
<sequence length="272" mass="29156">MSGDRKTEWCDQEELAVGWAMHALEPDEEARLRSHLPECGTCRRTVRNTEAVTAAIGGSVDQFDPPARLRSRLMEAIEHTPQEQPAPVVVKVPDRQEVAAPISLDSRRNVKAKRTRVLLAAAAVILVAVVTGVVGTQIGSLSDQVEAQKSRTDQLEHTFRLTTDPTTRKVVLRTPDGTPMAVLFSGDDDAAVIPEGMPANDTAAQTYVVWGTSGNGPVALATFDVRQGSQDIMLAWNKDAYAHSGFAISLEQGKVAPPTPSAVLAAGQVTQT</sequence>
<dbReference type="Proteomes" id="UP001141259">
    <property type="component" value="Unassembled WGS sequence"/>
</dbReference>
<evidence type="ECO:0000256" key="4">
    <source>
        <dbReference type="ARBA" id="ARBA00022692"/>
    </source>
</evidence>
<evidence type="ECO:0000256" key="1">
    <source>
        <dbReference type="ARBA" id="ARBA00004167"/>
    </source>
</evidence>
<dbReference type="RefSeq" id="WP_259629574.1">
    <property type="nucleotide sequence ID" value="NZ_JANYMP010000041.1"/>
</dbReference>
<evidence type="ECO:0000256" key="7">
    <source>
        <dbReference type="ARBA" id="ARBA00023136"/>
    </source>
</evidence>
<evidence type="ECO:0000256" key="5">
    <source>
        <dbReference type="ARBA" id="ARBA00022989"/>
    </source>
</evidence>
<dbReference type="InterPro" id="IPR051474">
    <property type="entry name" value="Anti-sigma-K/W_factor"/>
</dbReference>
<evidence type="ECO:0000256" key="9">
    <source>
        <dbReference type="ARBA" id="ARBA00029829"/>
    </source>
</evidence>
<dbReference type="PANTHER" id="PTHR37461">
    <property type="entry name" value="ANTI-SIGMA-K FACTOR RSKA"/>
    <property type="match status" value="1"/>
</dbReference>
<keyword evidence="3" id="KW-1003">Cell membrane</keyword>
<keyword evidence="14" id="KW-1185">Reference proteome</keyword>
<proteinExistence type="predicted"/>
<keyword evidence="8" id="KW-0804">Transcription</keyword>
<dbReference type="InterPro" id="IPR018764">
    <property type="entry name" value="RskA_C"/>
</dbReference>
<keyword evidence="7 11" id="KW-0472">Membrane</keyword>
<dbReference type="InterPro" id="IPR041916">
    <property type="entry name" value="Anti_sigma_zinc_sf"/>
</dbReference>
<keyword evidence="4 11" id="KW-0812">Transmembrane</keyword>
<evidence type="ECO:0000259" key="12">
    <source>
        <dbReference type="Pfam" id="PF10099"/>
    </source>
</evidence>
<evidence type="ECO:0000256" key="3">
    <source>
        <dbReference type="ARBA" id="ARBA00022475"/>
    </source>
</evidence>
<dbReference type="AlphaFoldDB" id="A0A9X2VWA8"/>
<reference evidence="13" key="1">
    <citation type="submission" date="2022-08" db="EMBL/GenBank/DDBJ databases">
        <authorList>
            <person name="Tistechok S."/>
            <person name="Samborskyy M."/>
            <person name="Roman I."/>
        </authorList>
    </citation>
    <scope>NUCLEOTIDE SEQUENCE</scope>
    <source>
        <strain evidence="13">DSM 103496</strain>
    </source>
</reference>
<dbReference type="PANTHER" id="PTHR37461:SF1">
    <property type="entry name" value="ANTI-SIGMA-K FACTOR RSKA"/>
    <property type="match status" value="1"/>
</dbReference>
<gene>
    <name evidence="13" type="ORF">NZH93_45425</name>
</gene>
<organism evidence="13 14">
    <name type="scientific">Umezawaea endophytica</name>
    <dbReference type="NCBI Taxonomy" id="1654476"/>
    <lineage>
        <taxon>Bacteria</taxon>
        <taxon>Bacillati</taxon>
        <taxon>Actinomycetota</taxon>
        <taxon>Actinomycetes</taxon>
        <taxon>Pseudonocardiales</taxon>
        <taxon>Pseudonocardiaceae</taxon>
        <taxon>Umezawaea</taxon>
    </lineage>
</organism>
<evidence type="ECO:0000313" key="13">
    <source>
        <dbReference type="EMBL" id="MCS7484120.1"/>
    </source>
</evidence>
<comment type="caution">
    <text evidence="13">The sequence shown here is derived from an EMBL/GenBank/DDBJ whole genome shotgun (WGS) entry which is preliminary data.</text>
</comment>
<keyword evidence="6" id="KW-0805">Transcription regulation</keyword>
<protein>
    <recommendedName>
        <fullName evidence="10">Regulator of SigK</fullName>
    </recommendedName>
    <alternativeName>
        <fullName evidence="9">Sigma-K anti-sigma factor RskA</fullName>
    </alternativeName>
</protein>
<dbReference type="EMBL" id="JANYMP010000041">
    <property type="protein sequence ID" value="MCS7484120.1"/>
    <property type="molecule type" value="Genomic_DNA"/>
</dbReference>
<dbReference type="GO" id="GO:0006417">
    <property type="term" value="P:regulation of translation"/>
    <property type="evidence" value="ECO:0007669"/>
    <property type="project" value="TreeGrafter"/>
</dbReference>
<dbReference type="GO" id="GO:0016989">
    <property type="term" value="F:sigma factor antagonist activity"/>
    <property type="evidence" value="ECO:0007669"/>
    <property type="project" value="TreeGrafter"/>
</dbReference>
<feature type="transmembrane region" description="Helical" evidence="11">
    <location>
        <begin position="117"/>
        <end position="139"/>
    </location>
</feature>
<evidence type="ECO:0000256" key="10">
    <source>
        <dbReference type="ARBA" id="ARBA00030803"/>
    </source>
</evidence>
<dbReference type="Gene3D" id="1.10.10.1320">
    <property type="entry name" value="Anti-sigma factor, zinc-finger domain"/>
    <property type="match status" value="1"/>
</dbReference>
<dbReference type="GO" id="GO:0005886">
    <property type="term" value="C:plasma membrane"/>
    <property type="evidence" value="ECO:0007669"/>
    <property type="project" value="UniProtKB-SubCell"/>
</dbReference>
<evidence type="ECO:0000256" key="11">
    <source>
        <dbReference type="SAM" id="Phobius"/>
    </source>
</evidence>